<sequence length="41" mass="4630">MVIIAHDVESLISLSLLSGFHHLVVWLPALCRKMEIPYAII</sequence>
<accession>A0A4Y7K3B2</accession>
<dbReference type="Proteomes" id="UP000316621">
    <property type="component" value="Chromosome 6"/>
</dbReference>
<proteinExistence type="predicted"/>
<evidence type="ECO:0000313" key="1">
    <source>
        <dbReference type="EMBL" id="RZC67824.1"/>
    </source>
</evidence>
<dbReference type="AlphaFoldDB" id="A0A4Y7K3B2"/>
<organism evidence="1 2">
    <name type="scientific">Papaver somniferum</name>
    <name type="common">Opium poppy</name>
    <dbReference type="NCBI Taxonomy" id="3469"/>
    <lineage>
        <taxon>Eukaryota</taxon>
        <taxon>Viridiplantae</taxon>
        <taxon>Streptophyta</taxon>
        <taxon>Embryophyta</taxon>
        <taxon>Tracheophyta</taxon>
        <taxon>Spermatophyta</taxon>
        <taxon>Magnoliopsida</taxon>
        <taxon>Ranunculales</taxon>
        <taxon>Papaveraceae</taxon>
        <taxon>Papaveroideae</taxon>
        <taxon>Papaver</taxon>
    </lineage>
</organism>
<dbReference type="InterPro" id="IPR029064">
    <property type="entry name" value="Ribosomal_eL30-like_sf"/>
</dbReference>
<dbReference type="SUPFAM" id="SSF55315">
    <property type="entry name" value="L30e-like"/>
    <property type="match status" value="1"/>
</dbReference>
<dbReference type="EMBL" id="CM010720">
    <property type="protein sequence ID" value="RZC67824.1"/>
    <property type="molecule type" value="Genomic_DNA"/>
</dbReference>
<dbReference type="Gene3D" id="3.30.1330.30">
    <property type="match status" value="1"/>
</dbReference>
<evidence type="ECO:0000313" key="2">
    <source>
        <dbReference type="Proteomes" id="UP000316621"/>
    </source>
</evidence>
<dbReference type="STRING" id="3469.A0A4Y7K3B2"/>
<protein>
    <submittedName>
        <fullName evidence="1">Uncharacterized protein</fullName>
    </submittedName>
</protein>
<gene>
    <name evidence="1" type="ORF">C5167_011501</name>
</gene>
<dbReference type="Gramene" id="RZC67824">
    <property type="protein sequence ID" value="RZC67824"/>
    <property type="gene ID" value="C5167_011501"/>
</dbReference>
<reference evidence="1 2" key="1">
    <citation type="journal article" date="2018" name="Science">
        <title>The opium poppy genome and morphinan production.</title>
        <authorList>
            <person name="Guo L."/>
            <person name="Winzer T."/>
            <person name="Yang X."/>
            <person name="Li Y."/>
            <person name="Ning Z."/>
            <person name="He Z."/>
            <person name="Teodor R."/>
            <person name="Lu Y."/>
            <person name="Bowser T.A."/>
            <person name="Graham I.A."/>
            <person name="Ye K."/>
        </authorList>
    </citation>
    <scope>NUCLEOTIDE SEQUENCE [LARGE SCALE GENOMIC DNA]</scope>
    <source>
        <strain evidence="2">cv. HN1</strain>
        <tissue evidence="1">Leaves</tissue>
    </source>
</reference>
<name>A0A4Y7K3B2_PAPSO</name>
<keyword evidence="2" id="KW-1185">Reference proteome</keyword>